<evidence type="ECO:0000313" key="1">
    <source>
        <dbReference type="EMBL" id="KAF6269431.1"/>
    </source>
</evidence>
<dbReference type="Proteomes" id="UP000527355">
    <property type="component" value="Unassembled WGS sequence"/>
</dbReference>
<dbReference type="AlphaFoldDB" id="A0A7J7QZS0"/>
<reference evidence="1 2" key="1">
    <citation type="journal article" date="2020" name="Nature">
        <title>Six reference-quality genomes reveal evolution of bat adaptations.</title>
        <authorList>
            <person name="Jebb D."/>
            <person name="Huang Z."/>
            <person name="Pippel M."/>
            <person name="Hughes G.M."/>
            <person name="Lavrichenko K."/>
            <person name="Devanna P."/>
            <person name="Winkler S."/>
            <person name="Jermiin L.S."/>
            <person name="Skirmuntt E.C."/>
            <person name="Katzourakis A."/>
            <person name="Burkitt-Gray L."/>
            <person name="Ray D.A."/>
            <person name="Sullivan K.A.M."/>
            <person name="Roscito J.G."/>
            <person name="Kirilenko B.M."/>
            <person name="Davalos L.M."/>
            <person name="Corthals A.P."/>
            <person name="Power M.L."/>
            <person name="Jones G."/>
            <person name="Ransome R.D."/>
            <person name="Dechmann D.K.N."/>
            <person name="Locatelli A.G."/>
            <person name="Puechmaille S.J."/>
            <person name="Fedrigo O."/>
            <person name="Jarvis E.D."/>
            <person name="Hiller M."/>
            <person name="Vernes S.C."/>
            <person name="Myers E.W."/>
            <person name="Teeling E.C."/>
        </authorList>
    </citation>
    <scope>NUCLEOTIDE SEQUENCE [LARGE SCALE GENOMIC DNA]</scope>
    <source>
        <strain evidence="1">MMyoMyo1</strain>
        <tissue evidence="1">Flight muscle</tissue>
    </source>
</reference>
<accession>A0A7J7QZS0</accession>
<comment type="caution">
    <text evidence="1">The sequence shown here is derived from an EMBL/GenBank/DDBJ whole genome shotgun (WGS) entry which is preliminary data.</text>
</comment>
<gene>
    <name evidence="1" type="ORF">mMyoMyo1_011256</name>
</gene>
<organism evidence="1 2">
    <name type="scientific">Myotis myotis</name>
    <name type="common">Greater mouse-eared bat</name>
    <name type="synonym">Vespertilio myotis</name>
    <dbReference type="NCBI Taxonomy" id="51298"/>
    <lineage>
        <taxon>Eukaryota</taxon>
        <taxon>Metazoa</taxon>
        <taxon>Chordata</taxon>
        <taxon>Craniata</taxon>
        <taxon>Vertebrata</taxon>
        <taxon>Euteleostomi</taxon>
        <taxon>Mammalia</taxon>
        <taxon>Eutheria</taxon>
        <taxon>Laurasiatheria</taxon>
        <taxon>Chiroptera</taxon>
        <taxon>Yangochiroptera</taxon>
        <taxon>Vespertilionidae</taxon>
        <taxon>Myotis</taxon>
    </lineage>
</organism>
<evidence type="ECO:0000313" key="2">
    <source>
        <dbReference type="Proteomes" id="UP000527355"/>
    </source>
</evidence>
<protein>
    <submittedName>
        <fullName evidence="1">Uncharacterized protein</fullName>
    </submittedName>
</protein>
<name>A0A7J7QZS0_MYOMY</name>
<sequence length="161" mass="16947">MRVCLKARVLGTVPVRQCLWTVCCPRSRGLGTRRASGPPTPHPQHTMRLEPDVGIQCVTERLLLDFPEARCKAIVSPLHRDTGCSASPRACALHTSRLSFPGRCCSRGPSCASRGSLPSKGCSLRHPAVLPATSFSGRGVLGQWNPGAGAGLGDKGPGGKL</sequence>
<dbReference type="EMBL" id="JABWUV010000043">
    <property type="protein sequence ID" value="KAF6269431.1"/>
    <property type="molecule type" value="Genomic_DNA"/>
</dbReference>
<proteinExistence type="predicted"/>
<keyword evidence="2" id="KW-1185">Reference proteome</keyword>